<accession>Q6IJJ1</accession>
<gene>
    <name evidence="1" type="ORF">HDC14836</name>
</gene>
<name>Q6IJJ1_DROME</name>
<protein>
    <submittedName>
        <fullName evidence="1">HDC14836</fullName>
    </submittedName>
</protein>
<organism evidence="1">
    <name type="scientific">Drosophila melanogaster</name>
    <name type="common">Fruit fly</name>
    <dbReference type="NCBI Taxonomy" id="7227"/>
    <lineage>
        <taxon>Eukaryota</taxon>
        <taxon>Metazoa</taxon>
        <taxon>Ecdysozoa</taxon>
        <taxon>Arthropoda</taxon>
        <taxon>Hexapoda</taxon>
        <taxon>Insecta</taxon>
        <taxon>Pterygota</taxon>
        <taxon>Neoptera</taxon>
        <taxon>Endopterygota</taxon>
        <taxon>Diptera</taxon>
        <taxon>Brachycera</taxon>
        <taxon>Muscomorpha</taxon>
        <taxon>Ephydroidea</taxon>
        <taxon>Drosophilidae</taxon>
        <taxon>Drosophila</taxon>
        <taxon>Sophophora</taxon>
    </lineage>
</organism>
<proteinExistence type="predicted"/>
<sequence>MPGWPGLSGLGRSSCEMHFGENGKAQPEAGLSGETTWQAEGGRESQFINFKWPQPESLIQVLGNASSGLQPGLLPENRLGQLTNETCLLLRRVPELCQVGVARLHLIYHFPLARHCDWPASITPTLPSNCPLNGSQAQLITLQEKAVKLCQPGNSKSDSRAEHGGN</sequence>
<evidence type="ECO:0000313" key="1">
    <source>
        <dbReference type="EMBL" id="DAA04230.1"/>
    </source>
</evidence>
<reference evidence="1" key="1">
    <citation type="journal article" date="2003" name="Genome Biol.">
        <title>An integrated gene annotation and transcriptional profiling approach towards the full gene content of the Drosophila genome.</title>
        <authorList>
            <person name="Hild M."/>
            <person name="Beckmann B."/>
            <person name="Haas S.A."/>
            <person name="Koch B."/>
            <person name="Solovyev V."/>
            <person name="Busold C."/>
            <person name="Fellenberg K."/>
            <person name="Boutros M."/>
            <person name="Vingron M."/>
            <person name="Sauer F."/>
            <person name="Hoheisel J.D."/>
            <person name="Paro R."/>
        </authorList>
    </citation>
    <scope>NUCLEOTIDE SEQUENCE</scope>
</reference>
<dbReference type="AlphaFoldDB" id="Q6IJJ1"/>
<dbReference type="EMBL" id="BK002725">
    <property type="protein sequence ID" value="DAA04230.1"/>
    <property type="molecule type" value="Genomic_DNA"/>
</dbReference>